<comment type="caution">
    <text evidence="1">The sequence shown here is derived from an EMBL/GenBank/DDBJ whole genome shotgun (WGS) entry which is preliminary data.</text>
</comment>
<sequence>MHTSCLVYVVWCRDGEKKRRPSYWHEAGPEPLAARTVGQLVDWAAGQWSNREAFISVYEGVRLTYRQVADKVRQLRTHY</sequence>
<dbReference type="Proteomes" id="UP001159363">
    <property type="component" value="Chromosome 4"/>
</dbReference>
<proteinExistence type="predicted"/>
<organism evidence="1 2">
    <name type="scientific">Dryococelus australis</name>
    <dbReference type="NCBI Taxonomy" id="614101"/>
    <lineage>
        <taxon>Eukaryota</taxon>
        <taxon>Metazoa</taxon>
        <taxon>Ecdysozoa</taxon>
        <taxon>Arthropoda</taxon>
        <taxon>Hexapoda</taxon>
        <taxon>Insecta</taxon>
        <taxon>Pterygota</taxon>
        <taxon>Neoptera</taxon>
        <taxon>Polyneoptera</taxon>
        <taxon>Phasmatodea</taxon>
        <taxon>Verophasmatodea</taxon>
        <taxon>Anareolatae</taxon>
        <taxon>Phasmatidae</taxon>
        <taxon>Eurycanthinae</taxon>
        <taxon>Dryococelus</taxon>
    </lineage>
</organism>
<evidence type="ECO:0000313" key="1">
    <source>
        <dbReference type="EMBL" id="KAJ8882804.1"/>
    </source>
</evidence>
<keyword evidence="2" id="KW-1185">Reference proteome</keyword>
<evidence type="ECO:0000313" key="2">
    <source>
        <dbReference type="Proteomes" id="UP001159363"/>
    </source>
</evidence>
<name>A0ABQ9HEX6_9NEOP</name>
<dbReference type="EMBL" id="JARBHB010000005">
    <property type="protein sequence ID" value="KAJ8882804.1"/>
    <property type="molecule type" value="Genomic_DNA"/>
</dbReference>
<accession>A0ABQ9HEX6</accession>
<dbReference type="SUPFAM" id="SSF56801">
    <property type="entry name" value="Acetyl-CoA synthetase-like"/>
    <property type="match status" value="1"/>
</dbReference>
<reference evidence="1 2" key="1">
    <citation type="submission" date="2023-02" db="EMBL/GenBank/DDBJ databases">
        <title>LHISI_Scaffold_Assembly.</title>
        <authorList>
            <person name="Stuart O.P."/>
            <person name="Cleave R."/>
            <person name="Magrath M.J.L."/>
            <person name="Mikheyev A.S."/>
        </authorList>
    </citation>
    <scope>NUCLEOTIDE SEQUENCE [LARGE SCALE GENOMIC DNA]</scope>
    <source>
        <strain evidence="1">Daus_M_001</strain>
        <tissue evidence="1">Leg muscle</tissue>
    </source>
</reference>
<protein>
    <recommendedName>
        <fullName evidence="3">AMP-dependent synthetase/ligase domain-containing protein</fullName>
    </recommendedName>
</protein>
<evidence type="ECO:0008006" key="3">
    <source>
        <dbReference type="Google" id="ProtNLM"/>
    </source>
</evidence>
<gene>
    <name evidence="1" type="ORF">PR048_014618</name>
</gene>